<dbReference type="GO" id="GO:0004794">
    <property type="term" value="F:threonine deaminase activity"/>
    <property type="evidence" value="ECO:0007669"/>
    <property type="project" value="TreeGrafter"/>
</dbReference>
<accession>A0A2R6AL42</accession>
<dbReference type="AlphaFoldDB" id="A0A2R6AL42"/>
<keyword evidence="3" id="KW-0456">Lyase</keyword>
<evidence type="ECO:0000256" key="1">
    <source>
        <dbReference type="ARBA" id="ARBA00001933"/>
    </source>
</evidence>
<comment type="caution">
    <text evidence="5">The sequence shown here is derived from an EMBL/GenBank/DDBJ whole genome shotgun (WGS) entry which is preliminary data.</text>
</comment>
<reference evidence="5 6" key="1">
    <citation type="submission" date="2017-04" db="EMBL/GenBank/DDBJ databases">
        <title>Novel microbial lineages endemic to geothermal iron-oxide mats fill important gaps in the evolutionary history of Archaea.</title>
        <authorList>
            <person name="Jay Z.J."/>
            <person name="Beam J.P."/>
            <person name="Dlakic M."/>
            <person name="Rusch D.B."/>
            <person name="Kozubal M.A."/>
            <person name="Inskeep W.P."/>
        </authorList>
    </citation>
    <scope>NUCLEOTIDE SEQUENCE [LARGE SCALE GENOMIC DNA]</scope>
    <source>
        <strain evidence="5">OSP_D</strain>
    </source>
</reference>
<dbReference type="InterPro" id="IPR001926">
    <property type="entry name" value="TrpB-like_PALP"/>
</dbReference>
<dbReference type="PANTHER" id="PTHR48078">
    <property type="entry name" value="THREONINE DEHYDRATASE, MITOCHONDRIAL-RELATED"/>
    <property type="match status" value="1"/>
</dbReference>
<dbReference type="PANTHER" id="PTHR48078:SF6">
    <property type="entry name" value="L-THREONINE DEHYDRATASE CATABOLIC TDCB"/>
    <property type="match status" value="1"/>
</dbReference>
<dbReference type="GO" id="GO:0009097">
    <property type="term" value="P:isoleucine biosynthetic process"/>
    <property type="evidence" value="ECO:0007669"/>
    <property type="project" value="TreeGrafter"/>
</dbReference>
<dbReference type="GO" id="GO:0006565">
    <property type="term" value="P:L-serine catabolic process"/>
    <property type="evidence" value="ECO:0007669"/>
    <property type="project" value="TreeGrafter"/>
</dbReference>
<gene>
    <name evidence="5" type="ORF">B9Q03_11130</name>
</gene>
<dbReference type="Gene3D" id="3.40.50.1100">
    <property type="match status" value="2"/>
</dbReference>
<feature type="domain" description="Tryptophan synthase beta chain-like PALP" evidence="4">
    <location>
        <begin position="49"/>
        <end position="322"/>
    </location>
</feature>
<name>A0A2R6AL42_9ARCH</name>
<dbReference type="InterPro" id="IPR050147">
    <property type="entry name" value="Ser/Thr_Dehydratase"/>
</dbReference>
<proteinExistence type="predicted"/>
<evidence type="ECO:0000313" key="5">
    <source>
        <dbReference type="EMBL" id="PSN87104.1"/>
    </source>
</evidence>
<dbReference type="InterPro" id="IPR036052">
    <property type="entry name" value="TrpB-like_PALP_sf"/>
</dbReference>
<dbReference type="GO" id="GO:0003941">
    <property type="term" value="F:L-serine ammonia-lyase activity"/>
    <property type="evidence" value="ECO:0007669"/>
    <property type="project" value="TreeGrafter"/>
</dbReference>
<comment type="cofactor">
    <cofactor evidence="1">
        <name>pyridoxal 5'-phosphate</name>
        <dbReference type="ChEBI" id="CHEBI:597326"/>
    </cofactor>
</comment>
<dbReference type="GO" id="GO:0006567">
    <property type="term" value="P:L-threonine catabolic process"/>
    <property type="evidence" value="ECO:0007669"/>
    <property type="project" value="TreeGrafter"/>
</dbReference>
<keyword evidence="2" id="KW-0663">Pyridoxal phosphate</keyword>
<evidence type="ECO:0000259" key="4">
    <source>
        <dbReference type="Pfam" id="PF00291"/>
    </source>
</evidence>
<dbReference type="EMBL" id="NEXE01000184">
    <property type="protein sequence ID" value="PSN87104.1"/>
    <property type="molecule type" value="Genomic_DNA"/>
</dbReference>
<evidence type="ECO:0000256" key="2">
    <source>
        <dbReference type="ARBA" id="ARBA00022898"/>
    </source>
</evidence>
<dbReference type="SUPFAM" id="SSF53686">
    <property type="entry name" value="Tryptophan synthase beta subunit-like PLP-dependent enzymes"/>
    <property type="match status" value="1"/>
</dbReference>
<protein>
    <submittedName>
        <fullName evidence="5">Threonine synthase</fullName>
    </submittedName>
</protein>
<dbReference type="NCBIfam" id="NF005035">
    <property type="entry name" value="PRK06450.1"/>
    <property type="match status" value="1"/>
</dbReference>
<sequence length="338" mass="36889">MTIKCARCSREREGLEVRCPSCNGPFRLIVEGEFSRELRRNFPYVTKWVSLGEWNTPLINMGGYYMKLDFLNPTGSYKDRGSVTLISRLHQSGVTRISEDSSGNAGASIAAYGAQAGMRVSVFVPASAKGQKIRQIEAYGAQVTRVEGSRSDVAKAAENSANYFASHVWQPEFRDGIRSLAYEIVRDLSWRNPDTVFLPTSAGTLLLGVYEGFKHLLSSGIIDAMPRLIAVQTEQVSPVHCALKGIRYTPPEKVTSIADALISTNPTLLDEMVTALKECGDSVTVSETEIIQAHSELERKGLLVEYSSATALAAAKKYAKKGMANVLVLTGNGLKTLQ</sequence>
<dbReference type="Pfam" id="PF00291">
    <property type="entry name" value="PALP"/>
    <property type="match status" value="1"/>
</dbReference>
<evidence type="ECO:0000313" key="6">
    <source>
        <dbReference type="Proteomes" id="UP000240322"/>
    </source>
</evidence>
<evidence type="ECO:0000256" key="3">
    <source>
        <dbReference type="ARBA" id="ARBA00023239"/>
    </source>
</evidence>
<dbReference type="Proteomes" id="UP000240322">
    <property type="component" value="Unassembled WGS sequence"/>
</dbReference>
<organism evidence="5 6">
    <name type="scientific">Candidatus Marsarchaeota G2 archaeon OSP_D</name>
    <dbReference type="NCBI Taxonomy" id="1978157"/>
    <lineage>
        <taxon>Archaea</taxon>
        <taxon>Candidatus Marsarchaeota</taxon>
        <taxon>Candidatus Marsarchaeota group 2</taxon>
    </lineage>
</organism>